<sequence>ATDEEIKAYGKDKGTFQVRGRTPLFDKKGKRVIMGDGTVTRIIDGTRPDSILEITSAGMDHILTARPETMPDSSGADQS</sequence>
<feature type="non-terminal residue" evidence="1">
    <location>
        <position position="1"/>
    </location>
</feature>
<name>X1F362_9ZZZZ</name>
<gene>
    <name evidence="1" type="ORF">S03H2_24608</name>
</gene>
<proteinExistence type="predicted"/>
<dbReference type="AlphaFoldDB" id="X1F362"/>
<protein>
    <submittedName>
        <fullName evidence="1">Uncharacterized protein</fullName>
    </submittedName>
</protein>
<comment type="caution">
    <text evidence="1">The sequence shown here is derived from an EMBL/GenBank/DDBJ whole genome shotgun (WGS) entry which is preliminary data.</text>
</comment>
<dbReference type="EMBL" id="BARU01013717">
    <property type="protein sequence ID" value="GAH40061.1"/>
    <property type="molecule type" value="Genomic_DNA"/>
</dbReference>
<reference evidence="1" key="1">
    <citation type="journal article" date="2014" name="Front. Microbiol.">
        <title>High frequency of phylogenetically diverse reductive dehalogenase-homologous genes in deep subseafloor sedimentary metagenomes.</title>
        <authorList>
            <person name="Kawai M."/>
            <person name="Futagami T."/>
            <person name="Toyoda A."/>
            <person name="Takaki Y."/>
            <person name="Nishi S."/>
            <person name="Hori S."/>
            <person name="Arai W."/>
            <person name="Tsubouchi T."/>
            <person name="Morono Y."/>
            <person name="Uchiyama I."/>
            <person name="Ito T."/>
            <person name="Fujiyama A."/>
            <person name="Inagaki F."/>
            <person name="Takami H."/>
        </authorList>
    </citation>
    <scope>NUCLEOTIDE SEQUENCE</scope>
    <source>
        <strain evidence="1">Expedition CK06-06</strain>
    </source>
</reference>
<accession>X1F362</accession>
<organism evidence="1">
    <name type="scientific">marine sediment metagenome</name>
    <dbReference type="NCBI Taxonomy" id="412755"/>
    <lineage>
        <taxon>unclassified sequences</taxon>
        <taxon>metagenomes</taxon>
        <taxon>ecological metagenomes</taxon>
    </lineage>
</organism>
<evidence type="ECO:0000313" key="1">
    <source>
        <dbReference type="EMBL" id="GAH40061.1"/>
    </source>
</evidence>